<dbReference type="InterPro" id="IPR001810">
    <property type="entry name" value="F-box_dom"/>
</dbReference>
<feature type="domain" description="F-box" evidence="1">
    <location>
        <begin position="145"/>
        <end position="180"/>
    </location>
</feature>
<dbReference type="GO" id="GO:0005868">
    <property type="term" value="C:cytoplasmic dynein complex"/>
    <property type="evidence" value="ECO:0007669"/>
    <property type="project" value="TreeGrafter"/>
</dbReference>
<dbReference type="Gene3D" id="3.30.740.10">
    <property type="entry name" value="Protein Inhibitor Of Neuronal Nitric Oxide Synthase"/>
    <property type="match status" value="1"/>
</dbReference>
<dbReference type="SUPFAM" id="SSF52047">
    <property type="entry name" value="RNI-like"/>
    <property type="match status" value="1"/>
</dbReference>
<dbReference type="GO" id="GO:0045505">
    <property type="term" value="F:dynein intermediate chain binding"/>
    <property type="evidence" value="ECO:0007669"/>
    <property type="project" value="TreeGrafter"/>
</dbReference>
<dbReference type="InterPro" id="IPR001372">
    <property type="entry name" value="Dynein_light_chain_typ-1/2"/>
</dbReference>
<organism evidence="2 3">
    <name type="scientific">Populus alba x Populus x berolinensis</name>
    <dbReference type="NCBI Taxonomy" id="444605"/>
    <lineage>
        <taxon>Eukaryota</taxon>
        <taxon>Viridiplantae</taxon>
        <taxon>Streptophyta</taxon>
        <taxon>Embryophyta</taxon>
        <taxon>Tracheophyta</taxon>
        <taxon>Spermatophyta</taxon>
        <taxon>Magnoliopsida</taxon>
        <taxon>eudicotyledons</taxon>
        <taxon>Gunneridae</taxon>
        <taxon>Pentapetalae</taxon>
        <taxon>rosids</taxon>
        <taxon>fabids</taxon>
        <taxon>Malpighiales</taxon>
        <taxon>Salicaceae</taxon>
        <taxon>Saliceae</taxon>
        <taxon>Populus</taxon>
    </lineage>
</organism>
<dbReference type="InterPro" id="IPR037177">
    <property type="entry name" value="DLC_sf"/>
</dbReference>
<dbReference type="InterPro" id="IPR017900">
    <property type="entry name" value="4Fe4S_Fe_S_CS"/>
</dbReference>
<sequence>MEGAELELERRSKFLSSLIEKKKAKEHQEQHSKLNVRVRAADMPVLLQDRAFRCARDQLDSMPGKLDSKRLALALKKEFDAAYGPAWHCIVGTSFGSYVTHSTGENKMHESKEYFMQPLQILSAFFSHLGSKNRYTNREVEPGPPHEALFFALAYLDVFDLLVMSKVCMPLRDAVSKDVLPWRNIIIERPLNSRLSDEILVQITSKAQGRLRSLALINCFKITDDGLQTVIEKNHLISKLHVPGCSGLTPEGIIRTVKTLSQRHNSLESLQINGIHNLKKEHLETISSHLQMNPPHQKPQPILYHHHSSSLTSRNEESSRMIDVDICPKCKEVSTVFDCPRATSKSGREQSFTHCRGCYFCISRCEECGQCVDDEELEETLCFGILCTDCWLLLPKCCFCNQAYCKQHENQQRSLPDSTGFLCDLCNEKLETYGELE</sequence>
<dbReference type="Pfam" id="PF00646">
    <property type="entry name" value="F-box"/>
    <property type="match status" value="1"/>
</dbReference>
<gene>
    <name evidence="2" type="ORF">NC653_025151</name>
</gene>
<dbReference type="GO" id="GO:0007017">
    <property type="term" value="P:microtubule-based process"/>
    <property type="evidence" value="ECO:0007669"/>
    <property type="project" value="InterPro"/>
</dbReference>
<keyword evidence="3" id="KW-1185">Reference proteome</keyword>
<dbReference type="Gene3D" id="3.80.10.10">
    <property type="entry name" value="Ribonuclease Inhibitor"/>
    <property type="match status" value="1"/>
</dbReference>
<protein>
    <submittedName>
        <fullName evidence="2">F-box protein SKIP28</fullName>
    </submittedName>
</protein>
<dbReference type="EMBL" id="JAQIZT010000010">
    <property type="protein sequence ID" value="KAJ6981960.1"/>
    <property type="molecule type" value="Genomic_DNA"/>
</dbReference>
<dbReference type="InterPro" id="IPR032675">
    <property type="entry name" value="LRR_dom_sf"/>
</dbReference>
<dbReference type="Pfam" id="PF01221">
    <property type="entry name" value="Dynein_light"/>
    <property type="match status" value="1"/>
</dbReference>
<dbReference type="PROSITE" id="PS00198">
    <property type="entry name" value="4FE4S_FER_1"/>
    <property type="match status" value="1"/>
</dbReference>
<evidence type="ECO:0000313" key="3">
    <source>
        <dbReference type="Proteomes" id="UP001164929"/>
    </source>
</evidence>
<dbReference type="Proteomes" id="UP001164929">
    <property type="component" value="Chromosome 10"/>
</dbReference>
<dbReference type="PANTHER" id="PTHR11886">
    <property type="entry name" value="DYNEIN LIGHT CHAIN"/>
    <property type="match status" value="1"/>
</dbReference>
<dbReference type="SMART" id="SM01375">
    <property type="entry name" value="Dynein_light"/>
    <property type="match status" value="1"/>
</dbReference>
<accession>A0AAD6MBG5</accession>
<reference evidence="2" key="1">
    <citation type="journal article" date="2023" name="Mol. Ecol. Resour.">
        <title>Chromosome-level genome assembly of a triploid poplar Populus alba 'Berolinensis'.</title>
        <authorList>
            <person name="Chen S."/>
            <person name="Yu Y."/>
            <person name="Wang X."/>
            <person name="Wang S."/>
            <person name="Zhang T."/>
            <person name="Zhou Y."/>
            <person name="He R."/>
            <person name="Meng N."/>
            <person name="Wang Y."/>
            <person name="Liu W."/>
            <person name="Liu Z."/>
            <person name="Liu J."/>
            <person name="Guo Q."/>
            <person name="Huang H."/>
            <person name="Sederoff R.R."/>
            <person name="Wang G."/>
            <person name="Qu G."/>
            <person name="Chen S."/>
        </authorList>
    </citation>
    <scope>NUCLEOTIDE SEQUENCE</scope>
    <source>
        <strain evidence="2">SC-2020</strain>
    </source>
</reference>
<comment type="caution">
    <text evidence="2">The sequence shown here is derived from an EMBL/GenBank/DDBJ whole genome shotgun (WGS) entry which is preliminary data.</text>
</comment>
<name>A0AAD6MBG5_9ROSI</name>
<evidence type="ECO:0000259" key="1">
    <source>
        <dbReference type="Pfam" id="PF00646"/>
    </source>
</evidence>
<dbReference type="SUPFAM" id="SSF54648">
    <property type="entry name" value="DLC"/>
    <property type="match status" value="1"/>
</dbReference>
<proteinExistence type="predicted"/>
<evidence type="ECO:0000313" key="2">
    <source>
        <dbReference type="EMBL" id="KAJ6981960.1"/>
    </source>
</evidence>
<dbReference type="AlphaFoldDB" id="A0AAD6MBG5"/>
<dbReference type="PANTHER" id="PTHR11886:SF39">
    <property type="entry name" value="DYNEIN LIGHT CHAIN"/>
    <property type="match status" value="1"/>
</dbReference>